<evidence type="ECO:0000313" key="2">
    <source>
        <dbReference type="Proteomes" id="UP000036202"/>
    </source>
</evidence>
<dbReference type="CDD" id="cd06974">
    <property type="entry name" value="TerD_like"/>
    <property type="match status" value="1"/>
</dbReference>
<gene>
    <name evidence="1" type="ORF">BEH_02570</name>
</gene>
<dbReference type="InterPro" id="IPR051324">
    <property type="entry name" value="Stress/Tellurium_Resist"/>
</dbReference>
<dbReference type="PANTHER" id="PTHR32097">
    <property type="entry name" value="CAMP-BINDING PROTEIN 1-RELATED"/>
    <property type="match status" value="1"/>
</dbReference>
<accession>A0A0H4KEA7</accession>
<proteinExistence type="predicted"/>
<dbReference type="EMBL" id="CP011974">
    <property type="protein sequence ID" value="AKO91101.1"/>
    <property type="molecule type" value="Genomic_DNA"/>
</dbReference>
<organism evidence="1 2">
    <name type="scientific">Priestia filamentosa</name>
    <dbReference type="NCBI Taxonomy" id="1402861"/>
    <lineage>
        <taxon>Bacteria</taxon>
        <taxon>Bacillati</taxon>
        <taxon>Bacillota</taxon>
        <taxon>Bacilli</taxon>
        <taxon>Bacillales</taxon>
        <taxon>Bacillaceae</taxon>
        <taxon>Priestia</taxon>
    </lineage>
</organism>
<dbReference type="PATRIC" id="fig|135735.6.peg.473"/>
<dbReference type="Pfam" id="PF02342">
    <property type="entry name" value="TerD"/>
    <property type="match status" value="1"/>
</dbReference>
<dbReference type="GeneID" id="93703329"/>
<keyword evidence="2" id="KW-1185">Reference proteome</keyword>
<evidence type="ECO:0000313" key="1">
    <source>
        <dbReference type="EMBL" id="AKO91101.1"/>
    </source>
</evidence>
<dbReference type="Gene3D" id="2.60.60.30">
    <property type="entry name" value="sav2460 like domains"/>
    <property type="match status" value="1"/>
</dbReference>
<dbReference type="RefSeq" id="WP_019390559.1">
    <property type="nucleotide sequence ID" value="NZ_ALIM01000002.1"/>
</dbReference>
<dbReference type="InterPro" id="IPR003325">
    <property type="entry name" value="TerD"/>
</dbReference>
<protein>
    <submittedName>
        <fullName evidence="1">Stress protein</fullName>
    </submittedName>
</protein>
<accession>A0A1X7FV88</accession>
<dbReference type="KEGG" id="beo:BEH_02570"/>
<dbReference type="AlphaFoldDB" id="A0A1X7FV88"/>
<name>A0A1X7FV88_9BACI</name>
<reference evidence="1 2" key="1">
    <citation type="journal article" date="2015" name="PLoS ONE">
        <title>Genome Sequence of Bacillus endophyticus and Analysis of Its Companion Mechanism in the Ketogulonigenium vulgare-Bacillus Strain Consortium.</title>
        <authorList>
            <person name="Jia N."/>
            <person name="Du J."/>
            <person name="Ding M.Z."/>
            <person name="Gao F."/>
            <person name="Yuan Y.J."/>
        </authorList>
    </citation>
    <scope>NUCLEOTIDE SEQUENCE [LARGE SCALE GENOMIC DNA]</scope>
    <source>
        <strain evidence="1 2">Hbe603</strain>
    </source>
</reference>
<reference evidence="2" key="2">
    <citation type="submission" date="2015-06" db="EMBL/GenBank/DDBJ databases">
        <title>Genome Sequence of Bacillus endophyticus and Analysis of its Companion Mechanism in the Ketogulonigenium vulgare-Bacillus strain Consortium.</title>
        <authorList>
            <person name="Jia N."/>
            <person name="Du J."/>
            <person name="Ding M.-Z."/>
            <person name="Gao F."/>
            <person name="Yuan Y.-J."/>
        </authorList>
    </citation>
    <scope>NUCLEOTIDE SEQUENCE [LARGE SCALE GENOMIC DNA]</scope>
    <source>
        <strain evidence="2">Hbe603</strain>
    </source>
</reference>
<dbReference type="Proteomes" id="UP000036202">
    <property type="component" value="Chromosome"/>
</dbReference>
<sequence>MAITLQKGQRIDLTKGNPALSNILIGLGWDPVQSSGGGGLLSSLFGGGNKAPNVDCDASVLMLQDDKITKKEQLIYFGNLKSSCGSVTHSGDNLTGEGAGDDEQILVNLQDIPSYINKLVFVVNIYDCVRRKQDFGMLKNAYIRVQNQDNGEQLLRFNLSDDYSGKTSLVVAEIYRHGSDWKFGAIGDGTKDTNLQELVRNYS</sequence>
<dbReference type="OrthoDB" id="4123258at2"/>
<dbReference type="PANTHER" id="PTHR32097:SF15">
    <property type="entry name" value="STRESS RESPONSE PROTEIN SCP2"/>
    <property type="match status" value="1"/>
</dbReference>